<evidence type="ECO:0000313" key="2">
    <source>
        <dbReference type="Proteomes" id="UP000708576"/>
    </source>
</evidence>
<gene>
    <name evidence="1" type="ORF">KEM10_06270</name>
</gene>
<dbReference type="EMBL" id="JAGUCO010000003">
    <property type="protein sequence ID" value="MBS2097879.1"/>
    <property type="molecule type" value="Genomic_DNA"/>
</dbReference>
<comment type="caution">
    <text evidence="1">The sequence shown here is derived from an EMBL/GenBank/DDBJ whole genome shotgun (WGS) entry which is preliminary data.</text>
</comment>
<dbReference type="Proteomes" id="UP000708576">
    <property type="component" value="Unassembled WGS sequence"/>
</dbReference>
<dbReference type="InterPro" id="IPR019861">
    <property type="entry name" value="PorP/SprF_Bacteroidetes"/>
</dbReference>
<keyword evidence="2" id="KW-1185">Reference proteome</keyword>
<organism evidence="1 2">
    <name type="scientific">Carboxylicivirga linearis</name>
    <dbReference type="NCBI Taxonomy" id="1628157"/>
    <lineage>
        <taxon>Bacteria</taxon>
        <taxon>Pseudomonadati</taxon>
        <taxon>Bacteroidota</taxon>
        <taxon>Bacteroidia</taxon>
        <taxon>Marinilabiliales</taxon>
        <taxon>Marinilabiliaceae</taxon>
        <taxon>Carboxylicivirga</taxon>
    </lineage>
</organism>
<accession>A0ABS5JSM6</accession>
<evidence type="ECO:0000313" key="1">
    <source>
        <dbReference type="EMBL" id="MBS2097879.1"/>
    </source>
</evidence>
<dbReference type="Pfam" id="PF11751">
    <property type="entry name" value="PorP_SprF"/>
    <property type="match status" value="1"/>
</dbReference>
<proteinExistence type="predicted"/>
<dbReference type="RefSeq" id="WP_212214927.1">
    <property type="nucleotide sequence ID" value="NZ_JAGUCO010000003.1"/>
</dbReference>
<reference evidence="1 2" key="1">
    <citation type="journal article" date="2015" name="Int. J. Syst. Evol. Microbiol.">
        <title>Carboxylicivirga linearis sp. nov., isolated from a sea cucumber culture pond.</title>
        <authorList>
            <person name="Wang F.Q."/>
            <person name="Zhou Y.X."/>
            <person name="Lin X.Z."/>
            <person name="Chen G.J."/>
            <person name="Du Z.J."/>
        </authorList>
    </citation>
    <scope>NUCLEOTIDE SEQUENCE [LARGE SCALE GENOMIC DNA]</scope>
    <source>
        <strain evidence="1 2">FB218</strain>
    </source>
</reference>
<name>A0ABS5JSM6_9BACT</name>
<dbReference type="NCBIfam" id="TIGR03519">
    <property type="entry name" value="T9SS_PorP_fam"/>
    <property type="match status" value="1"/>
</dbReference>
<protein>
    <submittedName>
        <fullName evidence="1">PorP/SprF family type IX secretion system membrane protein</fullName>
    </submittedName>
</protein>
<sequence length="350" mass="39520">MIKKEYLRLIVVLFGCLNLIHLKAQDVSFSQVYASPLYLSPSFTGLTNGSRVSLTYRDQWPGIPNTYKTYALAADHYFEDYSSGVGLMFLRDDSGDGKLVRQDVSALYAYEFEVSDGIMVRPGIQFKYSERNLNLINSVLPSDQSNDGSTIGGSTYGNDNYKYFDAAASAMIYSDFFWFGLAVDNIIKHDIAVTDIETYNPIKTSVYGGYKFNYKSGRNRTEQSLTAAFNYRLQQGFNQLDFGTYWFLNPMELGVWYRGIPFASEDGLNNNDGLIFILGVNVGNVRFAYSYDFTLSELSGYSNGANELSLIFRFNQVYRRKSPRGAIPCSAPGFGNASGSKYRRRTRKIF</sequence>